<keyword evidence="3" id="KW-0813">Transport</keyword>
<comment type="subcellular location">
    <subcellularLocation>
        <location evidence="1">Mitochondrion inner membrane</location>
        <topology evidence="1">Multi-pass membrane protein</topology>
    </subcellularLocation>
</comment>
<dbReference type="Gene3D" id="1.10.238.10">
    <property type="entry name" value="EF-hand"/>
    <property type="match status" value="1"/>
</dbReference>
<evidence type="ECO:0000313" key="11">
    <source>
        <dbReference type="EMBL" id="EEH54158.1"/>
    </source>
</evidence>
<evidence type="ECO:0000256" key="4">
    <source>
        <dbReference type="ARBA" id="ARBA00022692"/>
    </source>
</evidence>
<dbReference type="RefSeq" id="XP_003061528.1">
    <property type="nucleotide sequence ID" value="XM_003061482.1"/>
</dbReference>
<evidence type="ECO:0000313" key="12">
    <source>
        <dbReference type="Proteomes" id="UP000001876"/>
    </source>
</evidence>
<dbReference type="InterPro" id="IPR011992">
    <property type="entry name" value="EF-hand-dom_pair"/>
</dbReference>
<evidence type="ECO:0000256" key="6">
    <source>
        <dbReference type="ARBA" id="ARBA00022989"/>
    </source>
</evidence>
<evidence type="ECO:0000256" key="8">
    <source>
        <dbReference type="PROSITE-ProRule" id="PRU00282"/>
    </source>
</evidence>
<feature type="domain" description="EF-hand" evidence="10">
    <location>
        <begin position="90"/>
        <end position="125"/>
    </location>
</feature>
<keyword evidence="7 8" id="KW-0472">Membrane</keyword>
<evidence type="ECO:0000259" key="10">
    <source>
        <dbReference type="PROSITE" id="PS50222"/>
    </source>
</evidence>
<protein>
    <submittedName>
        <fullName evidence="11">Predicted protein</fullName>
    </submittedName>
</protein>
<reference evidence="11 12" key="1">
    <citation type="journal article" date="2009" name="Science">
        <title>Green evolution and dynamic adaptations revealed by genomes of the marine picoeukaryotes Micromonas.</title>
        <authorList>
            <person name="Worden A.Z."/>
            <person name="Lee J.H."/>
            <person name="Mock T."/>
            <person name="Rouze P."/>
            <person name="Simmons M.P."/>
            <person name="Aerts A.L."/>
            <person name="Allen A.E."/>
            <person name="Cuvelier M.L."/>
            <person name="Derelle E."/>
            <person name="Everett M.V."/>
            <person name="Foulon E."/>
            <person name="Grimwood J."/>
            <person name="Gundlach H."/>
            <person name="Henrissat B."/>
            <person name="Napoli C."/>
            <person name="McDonald S.M."/>
            <person name="Parker M.S."/>
            <person name="Rombauts S."/>
            <person name="Salamov A."/>
            <person name="Von Dassow P."/>
            <person name="Badger J.H."/>
            <person name="Coutinho P.M."/>
            <person name="Demir E."/>
            <person name="Dubchak I."/>
            <person name="Gentemann C."/>
            <person name="Eikrem W."/>
            <person name="Gready J.E."/>
            <person name="John U."/>
            <person name="Lanier W."/>
            <person name="Lindquist E.A."/>
            <person name="Lucas S."/>
            <person name="Mayer K.F."/>
            <person name="Moreau H."/>
            <person name="Not F."/>
            <person name="Otillar R."/>
            <person name="Panaud O."/>
            <person name="Pangilinan J."/>
            <person name="Paulsen I."/>
            <person name="Piegu B."/>
            <person name="Poliakov A."/>
            <person name="Robbens S."/>
            <person name="Schmutz J."/>
            <person name="Toulza E."/>
            <person name="Wyss T."/>
            <person name="Zelensky A."/>
            <person name="Zhou K."/>
            <person name="Armbrust E.V."/>
            <person name="Bhattacharya D."/>
            <person name="Goodenough U.W."/>
            <person name="Van de Peer Y."/>
            <person name="Grigoriev I.V."/>
        </authorList>
    </citation>
    <scope>NUCLEOTIDE SEQUENCE [LARGE SCALE GENOMIC DNA]</scope>
    <source>
        <strain evidence="11 12">CCMP1545</strain>
    </source>
</reference>
<dbReference type="EMBL" id="GG663744">
    <property type="protein sequence ID" value="EEH54158.1"/>
    <property type="molecule type" value="Genomic_DNA"/>
</dbReference>
<gene>
    <name evidence="11" type="ORF">MICPUCDRAFT_51314</name>
</gene>
<dbReference type="GO" id="GO:0005509">
    <property type="term" value="F:calcium ion binding"/>
    <property type="evidence" value="ECO:0007669"/>
    <property type="project" value="InterPro"/>
</dbReference>
<dbReference type="KEGG" id="mpp:MICPUCDRAFT_51314"/>
<dbReference type="SUPFAM" id="SSF103506">
    <property type="entry name" value="Mitochondrial carrier"/>
    <property type="match status" value="1"/>
</dbReference>
<name>C1N194_MICPC</name>
<dbReference type="GO" id="GO:0005743">
    <property type="term" value="C:mitochondrial inner membrane"/>
    <property type="evidence" value="ECO:0007669"/>
    <property type="project" value="UniProtKB-SubCell"/>
</dbReference>
<keyword evidence="12" id="KW-1185">Reference proteome</keyword>
<dbReference type="Gene3D" id="1.50.40.10">
    <property type="entry name" value="Mitochondrial carrier domain"/>
    <property type="match status" value="2"/>
</dbReference>
<dbReference type="InterPro" id="IPR018108">
    <property type="entry name" value="MCP_transmembrane"/>
</dbReference>
<dbReference type="STRING" id="564608.C1N194"/>
<comment type="similarity">
    <text evidence="2">Belongs to the mitochondrial carrier (TC 2.A.29) family.</text>
</comment>
<proteinExistence type="inferred from homology"/>
<dbReference type="PANTHER" id="PTHR45667">
    <property type="entry name" value="S-ADENOSYLMETHIONINE MITOCHONDRIAL CARRIER PROTEIN"/>
    <property type="match status" value="1"/>
</dbReference>
<dbReference type="SUPFAM" id="SSF47473">
    <property type="entry name" value="EF-hand"/>
    <property type="match status" value="1"/>
</dbReference>
<dbReference type="AlphaFoldDB" id="C1N194"/>
<dbReference type="Proteomes" id="UP000001876">
    <property type="component" value="Unassembled WGS sequence"/>
</dbReference>
<evidence type="ECO:0000256" key="1">
    <source>
        <dbReference type="ARBA" id="ARBA00004448"/>
    </source>
</evidence>
<evidence type="ECO:0000256" key="5">
    <source>
        <dbReference type="ARBA" id="ARBA00022737"/>
    </source>
</evidence>
<evidence type="ECO:0000256" key="3">
    <source>
        <dbReference type="ARBA" id="ARBA00022448"/>
    </source>
</evidence>
<dbReference type="PROSITE" id="PS50222">
    <property type="entry name" value="EF_HAND_2"/>
    <property type="match status" value="1"/>
</dbReference>
<dbReference type="InterPro" id="IPR002048">
    <property type="entry name" value="EF_hand_dom"/>
</dbReference>
<dbReference type="OMA" id="IIIHIPG"/>
<accession>C1N194</accession>
<organism evidence="12">
    <name type="scientific">Micromonas pusilla (strain CCMP1545)</name>
    <name type="common">Picoplanktonic green alga</name>
    <dbReference type="NCBI Taxonomy" id="564608"/>
    <lineage>
        <taxon>Eukaryota</taxon>
        <taxon>Viridiplantae</taxon>
        <taxon>Chlorophyta</taxon>
        <taxon>Mamiellophyceae</taxon>
        <taxon>Mamiellales</taxon>
        <taxon>Mamiellaceae</taxon>
        <taxon>Micromonas</taxon>
    </lineage>
</organism>
<dbReference type="GeneID" id="9687212"/>
<feature type="repeat" description="Solcar" evidence="8">
    <location>
        <begin position="353"/>
        <end position="434"/>
    </location>
</feature>
<evidence type="ECO:0000256" key="2">
    <source>
        <dbReference type="ARBA" id="ARBA00006375"/>
    </source>
</evidence>
<evidence type="ECO:0000256" key="9">
    <source>
        <dbReference type="SAM" id="MobiDB-lite"/>
    </source>
</evidence>
<sequence length="631" mass="68046">MEPFTMSRSIRAPIHKRFFFLARLDPEGAVEKFKSTKEAFARRMAEAGFEGFDVKKLSVPELKKAYDDFTSTEFKPDRRRLSSVEDFFRYTEDEGKRFFNEMDTDGDGRLKLDDLKVAMRKRNLPQWYAKAFMEKAKPTFFARTIGWEDFKSVMDERESTMLRAFNSLGLSRSGTMRPADVKQALTRLGLPATDENAAAMLKHLAMGTEGYVSYGQFRNFLMLLPRDVASSTDPSVLWFESATMIQLNPPEKGRSATVKLAIQAAIAGALASGTSTACMHPLDTLKTRIQATVGAGPGLKAFFMNIKKIGIRPLYRGIFPAVLGAASGHGLRTATYEVVCKLAAPLAMLPLITEIQIQGFGSGVGTLVGTGVRIPCEVLKQRLQTGQYENVMEAFKAVTANGPKGLFAGTAATLSREIPFYVIGLVAYEKLKNAARAIKRGDLTAVETIAVGGMSGAIAAACTTPADVLKTRAMTGGSPAGEAIWITVRTIVQKEGPGALMKGWIPRMAWIAPLGAMNFAGYELAKIAMQKKDGEASEGVKVKEAVASGQTVPAAAAQKVVAEASNASSAPLVAAEDSVDAVVDTVVDDIDSEREEEIAAIVDTPIEDIPLFTKLPEKPDEKPGGNGTAPA</sequence>
<dbReference type="InterPro" id="IPR023395">
    <property type="entry name" value="MCP_dom_sf"/>
</dbReference>
<dbReference type="OrthoDB" id="276989at2759"/>
<feature type="repeat" description="Solcar" evidence="8">
    <location>
        <begin position="447"/>
        <end position="528"/>
    </location>
</feature>
<dbReference type="Pfam" id="PF00153">
    <property type="entry name" value="Mito_carr"/>
    <property type="match status" value="3"/>
</dbReference>
<evidence type="ECO:0000256" key="7">
    <source>
        <dbReference type="ARBA" id="ARBA00023136"/>
    </source>
</evidence>
<keyword evidence="4 8" id="KW-0812">Transmembrane</keyword>
<keyword evidence="6" id="KW-1133">Transmembrane helix</keyword>
<dbReference type="PROSITE" id="PS50920">
    <property type="entry name" value="SOLCAR"/>
    <property type="match status" value="3"/>
</dbReference>
<dbReference type="eggNOG" id="KOG0768">
    <property type="taxonomic scope" value="Eukaryota"/>
</dbReference>
<feature type="region of interest" description="Disordered" evidence="9">
    <location>
        <begin position="610"/>
        <end position="631"/>
    </location>
</feature>
<feature type="repeat" description="Solcar" evidence="8">
    <location>
        <begin position="259"/>
        <end position="342"/>
    </location>
</feature>
<keyword evidence="5" id="KW-0677">Repeat</keyword>